<accession>A0A645C6L8</accession>
<name>A0A645C6L8_9ZZZZ</name>
<dbReference type="InterPro" id="IPR024356">
    <property type="entry name" value="DUF3873"/>
</dbReference>
<dbReference type="EMBL" id="VSSQ01025365">
    <property type="protein sequence ID" value="MPM73436.1"/>
    <property type="molecule type" value="Genomic_DNA"/>
</dbReference>
<gene>
    <name evidence="1" type="ORF">SDC9_120416</name>
</gene>
<reference evidence="1" key="1">
    <citation type="submission" date="2019-08" db="EMBL/GenBank/DDBJ databases">
        <authorList>
            <person name="Kucharzyk K."/>
            <person name="Murdoch R.W."/>
            <person name="Higgins S."/>
            <person name="Loffler F."/>
        </authorList>
    </citation>
    <scope>NUCLEOTIDE SEQUENCE</scope>
</reference>
<dbReference type="Pfam" id="PF12989">
    <property type="entry name" value="DUF3873"/>
    <property type="match status" value="1"/>
</dbReference>
<evidence type="ECO:0000313" key="1">
    <source>
        <dbReference type="EMBL" id="MPM73436.1"/>
    </source>
</evidence>
<comment type="caution">
    <text evidence="1">The sequence shown here is derived from an EMBL/GenBank/DDBJ whole genome shotgun (WGS) entry which is preliminary data.</text>
</comment>
<protein>
    <recommendedName>
        <fullName evidence="2">DUF3873 domain-containing protein</fullName>
    </recommendedName>
</protein>
<dbReference type="AlphaFoldDB" id="A0A645C6L8"/>
<proteinExistence type="predicted"/>
<organism evidence="1">
    <name type="scientific">bioreactor metagenome</name>
    <dbReference type="NCBI Taxonomy" id="1076179"/>
    <lineage>
        <taxon>unclassified sequences</taxon>
        <taxon>metagenomes</taxon>
        <taxon>ecological metagenomes</taxon>
    </lineage>
</organism>
<sequence>MKMKTNSINHNGCSVCEQGKENYTTFRPAHRTKQTFYQYDYRHTEGKLFSTVAPILEKCRTRRDEWLTKKNDNINI</sequence>
<evidence type="ECO:0008006" key="2">
    <source>
        <dbReference type="Google" id="ProtNLM"/>
    </source>
</evidence>